<evidence type="ECO:0000256" key="2">
    <source>
        <dbReference type="ARBA" id="ARBA00023043"/>
    </source>
</evidence>
<evidence type="ECO:0000313" key="6">
    <source>
        <dbReference type="Proteomes" id="UP000013827"/>
    </source>
</evidence>
<dbReference type="InterPro" id="IPR002110">
    <property type="entry name" value="Ankyrin_rpt"/>
</dbReference>
<dbReference type="Proteomes" id="UP000013827">
    <property type="component" value="Unassembled WGS sequence"/>
</dbReference>
<dbReference type="InterPro" id="IPR036770">
    <property type="entry name" value="Ankyrin_rpt-contain_sf"/>
</dbReference>
<feature type="compositionally biased region" description="Basic and acidic residues" evidence="4">
    <location>
        <begin position="316"/>
        <end position="327"/>
    </location>
</feature>
<feature type="region of interest" description="Disordered" evidence="4">
    <location>
        <begin position="1"/>
        <end position="113"/>
    </location>
</feature>
<keyword evidence="1" id="KW-0677">Repeat</keyword>
<dbReference type="SMART" id="SM00248">
    <property type="entry name" value="ANK"/>
    <property type="match status" value="2"/>
</dbReference>
<organism evidence="5 6">
    <name type="scientific">Emiliania huxleyi (strain CCMP1516)</name>
    <dbReference type="NCBI Taxonomy" id="280463"/>
    <lineage>
        <taxon>Eukaryota</taxon>
        <taxon>Haptista</taxon>
        <taxon>Haptophyta</taxon>
        <taxon>Prymnesiophyceae</taxon>
        <taxon>Isochrysidales</taxon>
        <taxon>Noelaerhabdaceae</taxon>
        <taxon>Emiliania</taxon>
    </lineage>
</organism>
<evidence type="ECO:0000256" key="4">
    <source>
        <dbReference type="SAM" id="MobiDB-lite"/>
    </source>
</evidence>
<dbReference type="EnsemblProtists" id="EOD34729">
    <property type="protein sequence ID" value="EOD34729"/>
    <property type="gene ID" value="EMIHUDRAFT_455502"/>
</dbReference>
<evidence type="ECO:0000313" key="5">
    <source>
        <dbReference type="EnsemblProtists" id="EOD34729"/>
    </source>
</evidence>
<sequence length="327" mass="34601">MRRSSSSRSDLNSLPDTPESPKRLPEDPEPPSSGVGVPPEQLHGGDGAVVHEGTQRTGRVSTGRSGKSKRVLRAERRLRAGAGTPPDGDRLGRVSPGGLSPGRLSGRGSPVSPIESALGEVGRLWGVLRQELARETPYVPGLSIHTPKRRWQLTAASLTLLGAAKAGDALRIRRLLRRHGAKLPTVFEVVTEAVEMQRRQSFALRRGEASALCCCSDGSTALHLASRGGHPQVVSYLLGAGCAVNATDHAGLTPLLCAAAALETDAHVEVILRLLQEGADPDAKRLDDDLCALELVELASPLTLLQHRTPSGEAGGGDRDDERRCGE</sequence>
<feature type="repeat" description="ANK" evidence="3">
    <location>
        <begin position="217"/>
        <end position="249"/>
    </location>
</feature>
<feature type="region of interest" description="Disordered" evidence="4">
    <location>
        <begin position="306"/>
        <end position="327"/>
    </location>
</feature>
<feature type="compositionally biased region" description="Polar residues" evidence="4">
    <location>
        <begin position="55"/>
        <end position="65"/>
    </location>
</feature>
<dbReference type="PROSITE" id="PS50297">
    <property type="entry name" value="ANK_REP_REGION"/>
    <property type="match status" value="1"/>
</dbReference>
<proteinExistence type="predicted"/>
<feature type="compositionally biased region" description="Low complexity" evidence="4">
    <location>
        <begin position="94"/>
        <end position="113"/>
    </location>
</feature>
<keyword evidence="2 3" id="KW-0040">ANK repeat</keyword>
<dbReference type="PaxDb" id="2903-EOD34729"/>
<dbReference type="PANTHER" id="PTHR24171:SF9">
    <property type="entry name" value="ANKYRIN REPEAT DOMAIN-CONTAINING PROTEIN 39"/>
    <property type="match status" value="1"/>
</dbReference>
<keyword evidence="6" id="KW-1185">Reference proteome</keyword>
<dbReference type="GeneID" id="17279999"/>
<dbReference type="STRING" id="2903.R1FMX0"/>
<dbReference type="KEGG" id="ehx:EMIHUDRAFT_455502"/>
<reference evidence="6" key="1">
    <citation type="journal article" date="2013" name="Nature">
        <title>Pan genome of the phytoplankton Emiliania underpins its global distribution.</title>
        <authorList>
            <person name="Read B.A."/>
            <person name="Kegel J."/>
            <person name="Klute M.J."/>
            <person name="Kuo A."/>
            <person name="Lefebvre S.C."/>
            <person name="Maumus F."/>
            <person name="Mayer C."/>
            <person name="Miller J."/>
            <person name="Monier A."/>
            <person name="Salamov A."/>
            <person name="Young J."/>
            <person name="Aguilar M."/>
            <person name="Claverie J.M."/>
            <person name="Frickenhaus S."/>
            <person name="Gonzalez K."/>
            <person name="Herman E.K."/>
            <person name="Lin Y.C."/>
            <person name="Napier J."/>
            <person name="Ogata H."/>
            <person name="Sarno A.F."/>
            <person name="Shmutz J."/>
            <person name="Schroeder D."/>
            <person name="de Vargas C."/>
            <person name="Verret F."/>
            <person name="von Dassow P."/>
            <person name="Valentin K."/>
            <person name="Van de Peer Y."/>
            <person name="Wheeler G."/>
            <person name="Dacks J.B."/>
            <person name="Delwiche C.F."/>
            <person name="Dyhrman S.T."/>
            <person name="Glockner G."/>
            <person name="John U."/>
            <person name="Richards T."/>
            <person name="Worden A.Z."/>
            <person name="Zhang X."/>
            <person name="Grigoriev I.V."/>
            <person name="Allen A.E."/>
            <person name="Bidle K."/>
            <person name="Borodovsky M."/>
            <person name="Bowler C."/>
            <person name="Brownlee C."/>
            <person name="Cock J.M."/>
            <person name="Elias M."/>
            <person name="Gladyshev V.N."/>
            <person name="Groth M."/>
            <person name="Guda C."/>
            <person name="Hadaegh A."/>
            <person name="Iglesias-Rodriguez M.D."/>
            <person name="Jenkins J."/>
            <person name="Jones B.M."/>
            <person name="Lawson T."/>
            <person name="Leese F."/>
            <person name="Lindquist E."/>
            <person name="Lobanov A."/>
            <person name="Lomsadze A."/>
            <person name="Malik S.B."/>
            <person name="Marsh M.E."/>
            <person name="Mackinder L."/>
            <person name="Mock T."/>
            <person name="Mueller-Roeber B."/>
            <person name="Pagarete A."/>
            <person name="Parker M."/>
            <person name="Probert I."/>
            <person name="Quesneville H."/>
            <person name="Raines C."/>
            <person name="Rensing S.A."/>
            <person name="Riano-Pachon D.M."/>
            <person name="Richier S."/>
            <person name="Rokitta S."/>
            <person name="Shiraiwa Y."/>
            <person name="Soanes D.M."/>
            <person name="van der Giezen M."/>
            <person name="Wahlund T.M."/>
            <person name="Williams B."/>
            <person name="Wilson W."/>
            <person name="Wolfe G."/>
            <person name="Wurch L.L."/>
        </authorList>
    </citation>
    <scope>NUCLEOTIDE SEQUENCE</scope>
</reference>
<dbReference type="Gene3D" id="1.25.40.20">
    <property type="entry name" value="Ankyrin repeat-containing domain"/>
    <property type="match status" value="1"/>
</dbReference>
<name>A0A0D3KG44_EMIH1</name>
<dbReference type="Pfam" id="PF12796">
    <property type="entry name" value="Ank_2"/>
    <property type="match status" value="1"/>
</dbReference>
<dbReference type="PROSITE" id="PS50088">
    <property type="entry name" value="ANK_REPEAT"/>
    <property type="match status" value="1"/>
</dbReference>
<dbReference type="RefSeq" id="XP_005787158.1">
    <property type="nucleotide sequence ID" value="XM_005787101.1"/>
</dbReference>
<dbReference type="SUPFAM" id="SSF48403">
    <property type="entry name" value="Ankyrin repeat"/>
    <property type="match status" value="1"/>
</dbReference>
<evidence type="ECO:0000256" key="3">
    <source>
        <dbReference type="PROSITE-ProRule" id="PRU00023"/>
    </source>
</evidence>
<evidence type="ECO:0000256" key="1">
    <source>
        <dbReference type="ARBA" id="ARBA00022737"/>
    </source>
</evidence>
<dbReference type="HOGENOM" id="CLU_851092_0_0_1"/>
<dbReference type="PRINTS" id="PR01415">
    <property type="entry name" value="ANKYRIN"/>
</dbReference>
<protein>
    <submittedName>
        <fullName evidence="5">Uncharacterized protein</fullName>
    </submittedName>
</protein>
<reference evidence="5" key="2">
    <citation type="submission" date="2024-10" db="UniProtKB">
        <authorList>
            <consortium name="EnsemblProtists"/>
        </authorList>
    </citation>
    <scope>IDENTIFICATION</scope>
</reference>
<dbReference type="AlphaFoldDB" id="A0A0D3KG44"/>
<dbReference type="PANTHER" id="PTHR24171">
    <property type="entry name" value="ANKYRIN REPEAT DOMAIN-CONTAINING PROTEIN 39-RELATED"/>
    <property type="match status" value="1"/>
</dbReference>
<accession>A0A0D3KG44</accession>